<reference evidence="1" key="1">
    <citation type="submission" date="2022-04" db="EMBL/GenBank/DDBJ databases">
        <title>A functionally conserved STORR gene fusion in Papaver species that diverged 16.8 million years ago.</title>
        <authorList>
            <person name="Catania T."/>
        </authorList>
    </citation>
    <scope>NUCLEOTIDE SEQUENCE</scope>
    <source>
        <strain evidence="1">S-188037</strain>
    </source>
</reference>
<protein>
    <submittedName>
        <fullName evidence="1">Uncharacterized protein</fullName>
    </submittedName>
</protein>
<evidence type="ECO:0000313" key="2">
    <source>
        <dbReference type="Proteomes" id="UP001202328"/>
    </source>
</evidence>
<name>A0AAD4T947_9MAGN</name>
<accession>A0AAD4T947</accession>
<dbReference type="Proteomes" id="UP001202328">
    <property type="component" value="Unassembled WGS sequence"/>
</dbReference>
<evidence type="ECO:0000313" key="1">
    <source>
        <dbReference type="EMBL" id="KAI3948361.1"/>
    </source>
</evidence>
<comment type="caution">
    <text evidence="1">The sequence shown here is derived from an EMBL/GenBank/DDBJ whole genome shotgun (WGS) entry which is preliminary data.</text>
</comment>
<dbReference type="EMBL" id="JAJJMB010003271">
    <property type="protein sequence ID" value="KAI3948361.1"/>
    <property type="molecule type" value="Genomic_DNA"/>
</dbReference>
<sequence>MFAGLTSELVFLQVLETSASLFMNSNQTLGMSKDVSLKSSESLRQERFGSCYSVSYSSGFLDMFKYAISTKIEVLNLCLGGPNYSALLFLRIFKENNISRI</sequence>
<dbReference type="AlphaFoldDB" id="A0AAD4T947"/>
<keyword evidence="2" id="KW-1185">Reference proteome</keyword>
<organism evidence="1 2">
    <name type="scientific">Papaver atlanticum</name>
    <dbReference type="NCBI Taxonomy" id="357466"/>
    <lineage>
        <taxon>Eukaryota</taxon>
        <taxon>Viridiplantae</taxon>
        <taxon>Streptophyta</taxon>
        <taxon>Embryophyta</taxon>
        <taxon>Tracheophyta</taxon>
        <taxon>Spermatophyta</taxon>
        <taxon>Magnoliopsida</taxon>
        <taxon>Ranunculales</taxon>
        <taxon>Papaveraceae</taxon>
        <taxon>Papaveroideae</taxon>
        <taxon>Papaver</taxon>
    </lineage>
</organism>
<proteinExistence type="predicted"/>
<gene>
    <name evidence="1" type="ORF">MKW98_013859</name>
</gene>